<feature type="domain" description="MEDS" evidence="1">
    <location>
        <begin position="19"/>
        <end position="171"/>
    </location>
</feature>
<evidence type="ECO:0000313" key="3">
    <source>
        <dbReference type="Proteomes" id="UP000181936"/>
    </source>
</evidence>
<dbReference type="EMBL" id="CP016020">
    <property type="protein sequence ID" value="APH05722.1"/>
    <property type="molecule type" value="Genomic_DNA"/>
</dbReference>
<name>A0A1L3MTR1_9BACI</name>
<proteinExistence type="predicted"/>
<evidence type="ECO:0000313" key="2">
    <source>
        <dbReference type="EMBL" id="APH05722.1"/>
    </source>
</evidence>
<dbReference type="Proteomes" id="UP000181936">
    <property type="component" value="Chromosome"/>
</dbReference>
<sequence length="194" mass="22752">MIPSILEFTNHLNDNGGGHILYFTDEVDEYVKNAVDFIVTGVKNGEYVLFVENDPITRLVSTNLNNVLSNQELEKIQFINNFDFYCSTGNFHIMTILTYFFDTLDPYFNQNVKIRCWGHVEWPTHQHVDQALKEFEFEIDRLMPEMDIIGICAYNRDRLTKETQQELMTCHGYFMTDQDIGKLVHEDGTTKRVF</sequence>
<protein>
    <recommendedName>
        <fullName evidence="1">MEDS domain-containing protein</fullName>
    </recommendedName>
</protein>
<dbReference type="OrthoDB" id="2855396at2"/>
<dbReference type="KEGG" id="bwh:A9C19_13825"/>
<accession>A0A1L3MTR1</accession>
<keyword evidence="3" id="KW-1185">Reference proteome</keyword>
<evidence type="ECO:0000259" key="1">
    <source>
        <dbReference type="Pfam" id="PF14417"/>
    </source>
</evidence>
<reference evidence="2 3" key="1">
    <citation type="journal article" date="2016" name="Sci. Rep.">
        <title>Complete genome sequence and transcriptomic analysis of a novel marine strain Bacillus weihaiensis reveals the mechanism of brown algae degradation.</title>
        <authorList>
            <person name="Zhu Y."/>
            <person name="Chen P."/>
            <person name="Bao Y."/>
            <person name="Men Y."/>
            <person name="Zeng Y."/>
            <person name="Yang J."/>
            <person name="Sun J."/>
            <person name="Sun Y."/>
        </authorList>
    </citation>
    <scope>NUCLEOTIDE SEQUENCE [LARGE SCALE GENOMIC DNA]</scope>
    <source>
        <strain evidence="2 3">Alg07</strain>
    </source>
</reference>
<dbReference type="RefSeq" id="WP_072580515.1">
    <property type="nucleotide sequence ID" value="NZ_CP016020.1"/>
</dbReference>
<dbReference type="Pfam" id="PF14417">
    <property type="entry name" value="MEDS"/>
    <property type="match status" value="1"/>
</dbReference>
<dbReference type="InterPro" id="IPR025847">
    <property type="entry name" value="MEDS_domain"/>
</dbReference>
<dbReference type="AlphaFoldDB" id="A0A1L3MTR1"/>
<gene>
    <name evidence="2" type="ORF">A9C19_13825</name>
</gene>
<organism evidence="2 3">
    <name type="scientific">Bacillus weihaiensis</name>
    <dbReference type="NCBI Taxonomy" id="1547283"/>
    <lineage>
        <taxon>Bacteria</taxon>
        <taxon>Bacillati</taxon>
        <taxon>Bacillota</taxon>
        <taxon>Bacilli</taxon>
        <taxon>Bacillales</taxon>
        <taxon>Bacillaceae</taxon>
        <taxon>Bacillus</taxon>
    </lineage>
</organism>